<dbReference type="EMBL" id="SJPI01000006">
    <property type="protein sequence ID" value="TWT47861.1"/>
    <property type="molecule type" value="Genomic_DNA"/>
</dbReference>
<dbReference type="Proteomes" id="UP000316598">
    <property type="component" value="Unassembled WGS sequence"/>
</dbReference>
<organism evidence="7 8">
    <name type="scientific">Rubripirellula amarantea</name>
    <dbReference type="NCBI Taxonomy" id="2527999"/>
    <lineage>
        <taxon>Bacteria</taxon>
        <taxon>Pseudomonadati</taxon>
        <taxon>Planctomycetota</taxon>
        <taxon>Planctomycetia</taxon>
        <taxon>Pirellulales</taxon>
        <taxon>Pirellulaceae</taxon>
        <taxon>Rubripirellula</taxon>
    </lineage>
</organism>
<keyword evidence="3 6" id="KW-0812">Transmembrane</keyword>
<dbReference type="GO" id="GO:0005315">
    <property type="term" value="F:phosphate transmembrane transporter activity"/>
    <property type="evidence" value="ECO:0007669"/>
    <property type="project" value="InterPro"/>
</dbReference>
<protein>
    <recommendedName>
        <fullName evidence="6">Phosphate transporter</fullName>
    </recommendedName>
</protein>
<keyword evidence="8" id="KW-1185">Reference proteome</keyword>
<feature type="transmembrane region" description="Helical" evidence="6">
    <location>
        <begin position="135"/>
        <end position="157"/>
    </location>
</feature>
<proteinExistence type="inferred from homology"/>
<feature type="transmembrane region" description="Helical" evidence="6">
    <location>
        <begin position="225"/>
        <end position="243"/>
    </location>
</feature>
<keyword evidence="2 6" id="KW-0813">Transport</keyword>
<keyword evidence="6" id="KW-0592">Phosphate transport</keyword>
<comment type="caution">
    <text evidence="7">The sequence shown here is derived from an EMBL/GenBank/DDBJ whole genome shotgun (WGS) entry which is preliminary data.</text>
</comment>
<dbReference type="GO" id="GO:0035435">
    <property type="term" value="P:phosphate ion transmembrane transport"/>
    <property type="evidence" value="ECO:0007669"/>
    <property type="project" value="TreeGrafter"/>
</dbReference>
<evidence type="ECO:0000256" key="6">
    <source>
        <dbReference type="RuleBase" id="RU363058"/>
    </source>
</evidence>
<keyword evidence="4 6" id="KW-1133">Transmembrane helix</keyword>
<dbReference type="AlphaFoldDB" id="A0A5C5WCS6"/>
<evidence type="ECO:0000256" key="1">
    <source>
        <dbReference type="ARBA" id="ARBA00004141"/>
    </source>
</evidence>
<feature type="transmembrane region" description="Helical" evidence="6">
    <location>
        <begin position="299"/>
        <end position="318"/>
    </location>
</feature>
<evidence type="ECO:0000256" key="3">
    <source>
        <dbReference type="ARBA" id="ARBA00022692"/>
    </source>
</evidence>
<dbReference type="InterPro" id="IPR001204">
    <property type="entry name" value="Phos_transporter"/>
</dbReference>
<evidence type="ECO:0000256" key="4">
    <source>
        <dbReference type="ARBA" id="ARBA00022989"/>
    </source>
</evidence>
<dbReference type="OrthoDB" id="9779554at2"/>
<feature type="transmembrane region" description="Helical" evidence="6">
    <location>
        <begin position="42"/>
        <end position="62"/>
    </location>
</feature>
<feature type="transmembrane region" description="Helical" evidence="6">
    <location>
        <begin position="349"/>
        <end position="370"/>
    </location>
</feature>
<evidence type="ECO:0000256" key="5">
    <source>
        <dbReference type="ARBA" id="ARBA00023136"/>
    </source>
</evidence>
<reference evidence="7 8" key="1">
    <citation type="submission" date="2019-02" db="EMBL/GenBank/DDBJ databases">
        <title>Deep-cultivation of Planctomycetes and their phenomic and genomic characterization uncovers novel biology.</title>
        <authorList>
            <person name="Wiegand S."/>
            <person name="Jogler M."/>
            <person name="Boedeker C."/>
            <person name="Pinto D."/>
            <person name="Vollmers J."/>
            <person name="Rivas-Marin E."/>
            <person name="Kohn T."/>
            <person name="Peeters S.H."/>
            <person name="Heuer A."/>
            <person name="Rast P."/>
            <person name="Oberbeckmann S."/>
            <person name="Bunk B."/>
            <person name="Jeske O."/>
            <person name="Meyerdierks A."/>
            <person name="Storesund J.E."/>
            <person name="Kallscheuer N."/>
            <person name="Luecker S."/>
            <person name="Lage O.M."/>
            <person name="Pohl T."/>
            <person name="Merkel B.J."/>
            <person name="Hornburger P."/>
            <person name="Mueller R.-W."/>
            <person name="Bruemmer F."/>
            <person name="Labrenz M."/>
            <person name="Spormann A.M."/>
            <person name="Op Den Camp H."/>
            <person name="Overmann J."/>
            <person name="Amann R."/>
            <person name="Jetten M.S.M."/>
            <person name="Mascher T."/>
            <person name="Medema M.H."/>
            <person name="Devos D.P."/>
            <person name="Kaster A.-K."/>
            <person name="Ovreas L."/>
            <person name="Rohde M."/>
            <person name="Galperin M.Y."/>
            <person name="Jogler C."/>
        </authorList>
    </citation>
    <scope>NUCLEOTIDE SEQUENCE [LARGE SCALE GENOMIC DNA]</scope>
    <source>
        <strain evidence="7 8">Pla22</strain>
    </source>
</reference>
<sequence>MLSILLFLAVCFLAYSNGANDNFKGVATLFGSNTTDYKTAIRWGTFCTLLGSMCSLLLAQSLLRSFSGKGLVPSELVGSETFLFAVAIGAGTTVLIATLTGLPISTTHGLVGALVGSGLVATAGSVNQQVLFSTFVVPLLVSPLVALCLGALIYSFARIVRVRSGVTKEWCICLGQEQKTVPIPQPYSMLAVDATRQELAISVDEQIRCNQRYVGRFLGINLQSLVDRVHFLSAGVVSFARGLNDTPKIAALLLVVHVFDIRWGLAAVAITMAMGGLLNARKVAETMGHRITEMNHGQAVSANIATGFLVIVASRFGLPVSTTHVSVGALFGIGIVGRSAHYRSVATILLAWVITLPCAGTIAALTYCLVQ</sequence>
<evidence type="ECO:0000313" key="7">
    <source>
        <dbReference type="EMBL" id="TWT47861.1"/>
    </source>
</evidence>
<dbReference type="GO" id="GO:0016020">
    <property type="term" value="C:membrane"/>
    <property type="evidence" value="ECO:0007669"/>
    <property type="project" value="UniProtKB-SubCell"/>
</dbReference>
<evidence type="ECO:0000256" key="2">
    <source>
        <dbReference type="ARBA" id="ARBA00022448"/>
    </source>
</evidence>
<dbReference type="Pfam" id="PF01384">
    <property type="entry name" value="PHO4"/>
    <property type="match status" value="1"/>
</dbReference>
<dbReference type="PANTHER" id="PTHR11101">
    <property type="entry name" value="PHOSPHATE TRANSPORTER"/>
    <property type="match status" value="1"/>
</dbReference>
<gene>
    <name evidence="7" type="primary">pitA</name>
    <name evidence="7" type="ORF">Pla22_52280</name>
</gene>
<comment type="subcellular location">
    <subcellularLocation>
        <location evidence="1 6">Membrane</location>
        <topology evidence="1 6">Multi-pass membrane protein</topology>
    </subcellularLocation>
</comment>
<feature type="transmembrane region" description="Helical" evidence="6">
    <location>
        <begin position="82"/>
        <end position="104"/>
    </location>
</feature>
<feature type="transmembrane region" description="Helical" evidence="6">
    <location>
        <begin position="249"/>
        <end position="278"/>
    </location>
</feature>
<comment type="similarity">
    <text evidence="6">Belongs to the inorganic phosphate transporter (PiT) (TC 2.A.20) family.</text>
</comment>
<evidence type="ECO:0000313" key="8">
    <source>
        <dbReference type="Proteomes" id="UP000316598"/>
    </source>
</evidence>
<name>A0A5C5WCS6_9BACT</name>
<dbReference type="PANTHER" id="PTHR11101:SF80">
    <property type="entry name" value="PHOSPHATE TRANSPORTER"/>
    <property type="match status" value="1"/>
</dbReference>
<accession>A0A5C5WCS6</accession>
<keyword evidence="5 6" id="KW-0472">Membrane</keyword>